<dbReference type="InterPro" id="IPR013149">
    <property type="entry name" value="ADH-like_C"/>
</dbReference>
<dbReference type="PANTHER" id="PTHR48106">
    <property type="entry name" value="QUINONE OXIDOREDUCTASE PIG3-RELATED"/>
    <property type="match status" value="1"/>
</dbReference>
<organism evidence="4 5">
    <name type="scientific">Alkalicoccus daliensis</name>
    <dbReference type="NCBI Taxonomy" id="745820"/>
    <lineage>
        <taxon>Bacteria</taxon>
        <taxon>Bacillati</taxon>
        <taxon>Bacillota</taxon>
        <taxon>Bacilli</taxon>
        <taxon>Bacillales</taxon>
        <taxon>Bacillaceae</taxon>
        <taxon>Alkalicoccus</taxon>
    </lineage>
</organism>
<gene>
    <name evidence="4" type="ORF">SAMN04488053_10474</name>
</gene>
<dbReference type="SMART" id="SM00829">
    <property type="entry name" value="PKS_ER"/>
    <property type="match status" value="1"/>
</dbReference>
<dbReference type="Proteomes" id="UP000198778">
    <property type="component" value="Unassembled WGS sequence"/>
</dbReference>
<dbReference type="AlphaFoldDB" id="A0A1H0EUF0"/>
<dbReference type="RefSeq" id="WP_090842514.1">
    <property type="nucleotide sequence ID" value="NZ_FNIL01000004.1"/>
</dbReference>
<keyword evidence="1" id="KW-0521">NADP</keyword>
<dbReference type="GO" id="GO:0070402">
    <property type="term" value="F:NADPH binding"/>
    <property type="evidence" value="ECO:0007669"/>
    <property type="project" value="TreeGrafter"/>
</dbReference>
<dbReference type="InterPro" id="IPR002364">
    <property type="entry name" value="Quin_OxRdtase/zeta-crystal_CS"/>
</dbReference>
<dbReference type="InterPro" id="IPR013154">
    <property type="entry name" value="ADH-like_N"/>
</dbReference>
<dbReference type="OrthoDB" id="9787435at2"/>
<proteinExistence type="predicted"/>
<evidence type="ECO:0000313" key="4">
    <source>
        <dbReference type="EMBL" id="SDN86024.1"/>
    </source>
</evidence>
<dbReference type="PROSITE" id="PS01162">
    <property type="entry name" value="QOR_ZETA_CRYSTAL"/>
    <property type="match status" value="1"/>
</dbReference>
<dbReference type="InterPro" id="IPR036291">
    <property type="entry name" value="NAD(P)-bd_dom_sf"/>
</dbReference>
<dbReference type="PANTHER" id="PTHR48106:SF13">
    <property type="entry name" value="QUINONE OXIDOREDUCTASE-RELATED"/>
    <property type="match status" value="1"/>
</dbReference>
<dbReference type="InterPro" id="IPR047618">
    <property type="entry name" value="QOR-like"/>
</dbReference>
<keyword evidence="2" id="KW-0560">Oxidoreductase</keyword>
<dbReference type="Gene3D" id="3.40.50.720">
    <property type="entry name" value="NAD(P)-binding Rossmann-like Domain"/>
    <property type="match status" value="1"/>
</dbReference>
<protein>
    <submittedName>
        <fullName evidence="4">NADPH2:quinone reductase</fullName>
    </submittedName>
</protein>
<sequence>MKAIQLSKFGGPEVLEYTEIEKPSPGKNEVLIKVSGAGVNYADTMRRQDKYVIDTPLPFIPGSEVVGTVEDVGSSVTDIEPGSRVVALIGEGAYAEYVTANARTLIPVPETISNHEAVALPLQGLSAYHIIKSMGRLQEGETILVHAAAGGVGTIAVQLARHFGAGKIIATASTEVKRNLALDMGADEVVDYTQADWPKKVMELTDGHGADVALEMAGGKIFDQTLDCLAPFGRLVVYGAASGELPKLSPFRLMEKNQAIIGFFLPQMMAKPELFQSSLKEIITLAAEGRLRLTVGGVYPLKEAGKVHEDMENRRTSGKIVLEP</sequence>
<dbReference type="Pfam" id="PF00107">
    <property type="entry name" value="ADH_zinc_N"/>
    <property type="match status" value="1"/>
</dbReference>
<name>A0A1H0EUF0_9BACI</name>
<dbReference type="GO" id="GO:0035925">
    <property type="term" value="F:mRNA 3'-UTR AU-rich region binding"/>
    <property type="evidence" value="ECO:0007669"/>
    <property type="project" value="TreeGrafter"/>
</dbReference>
<dbReference type="GO" id="GO:0005829">
    <property type="term" value="C:cytosol"/>
    <property type="evidence" value="ECO:0007669"/>
    <property type="project" value="TreeGrafter"/>
</dbReference>
<dbReference type="STRING" id="745820.SAMN04488053_10474"/>
<dbReference type="Gene3D" id="3.90.180.10">
    <property type="entry name" value="Medium-chain alcohol dehydrogenases, catalytic domain"/>
    <property type="match status" value="1"/>
</dbReference>
<keyword evidence="5" id="KW-1185">Reference proteome</keyword>
<dbReference type="SUPFAM" id="SSF51735">
    <property type="entry name" value="NAD(P)-binding Rossmann-fold domains"/>
    <property type="match status" value="1"/>
</dbReference>
<reference evidence="5" key="1">
    <citation type="submission" date="2016-10" db="EMBL/GenBank/DDBJ databases">
        <authorList>
            <person name="Varghese N."/>
            <person name="Submissions S."/>
        </authorList>
    </citation>
    <scope>NUCLEOTIDE SEQUENCE [LARGE SCALE GENOMIC DNA]</scope>
    <source>
        <strain evidence="5">CGMCC 1.10369</strain>
    </source>
</reference>
<dbReference type="InterPro" id="IPR020843">
    <property type="entry name" value="ER"/>
</dbReference>
<evidence type="ECO:0000313" key="5">
    <source>
        <dbReference type="Proteomes" id="UP000198778"/>
    </source>
</evidence>
<dbReference type="GO" id="GO:0003960">
    <property type="term" value="F:quinone reductase (NADPH) activity"/>
    <property type="evidence" value="ECO:0007669"/>
    <property type="project" value="InterPro"/>
</dbReference>
<evidence type="ECO:0000259" key="3">
    <source>
        <dbReference type="SMART" id="SM00829"/>
    </source>
</evidence>
<dbReference type="InterPro" id="IPR011032">
    <property type="entry name" value="GroES-like_sf"/>
</dbReference>
<evidence type="ECO:0000256" key="1">
    <source>
        <dbReference type="ARBA" id="ARBA00022857"/>
    </source>
</evidence>
<dbReference type="CDD" id="cd05286">
    <property type="entry name" value="QOR2"/>
    <property type="match status" value="1"/>
</dbReference>
<accession>A0A1H0EUF0</accession>
<dbReference type="EMBL" id="FNIL01000004">
    <property type="protein sequence ID" value="SDN86024.1"/>
    <property type="molecule type" value="Genomic_DNA"/>
</dbReference>
<dbReference type="GO" id="GO:0008270">
    <property type="term" value="F:zinc ion binding"/>
    <property type="evidence" value="ECO:0007669"/>
    <property type="project" value="InterPro"/>
</dbReference>
<dbReference type="SUPFAM" id="SSF50129">
    <property type="entry name" value="GroES-like"/>
    <property type="match status" value="1"/>
</dbReference>
<feature type="domain" description="Enoyl reductase (ER)" evidence="3">
    <location>
        <begin position="10"/>
        <end position="322"/>
    </location>
</feature>
<dbReference type="Pfam" id="PF08240">
    <property type="entry name" value="ADH_N"/>
    <property type="match status" value="1"/>
</dbReference>
<evidence type="ECO:0000256" key="2">
    <source>
        <dbReference type="ARBA" id="ARBA00023002"/>
    </source>
</evidence>